<dbReference type="EMBL" id="LACI01001849">
    <property type="protein sequence ID" value="KJU83547.1"/>
    <property type="molecule type" value="Genomic_DNA"/>
</dbReference>
<evidence type="ECO:0000313" key="1">
    <source>
        <dbReference type="EMBL" id="KJU83547.1"/>
    </source>
</evidence>
<reference evidence="1 2" key="1">
    <citation type="submission" date="2015-02" db="EMBL/GenBank/DDBJ databases">
        <title>Single-cell genomics of uncultivated deep-branching MTB reveals a conserved set of magnetosome genes.</title>
        <authorList>
            <person name="Kolinko S."/>
            <person name="Richter M."/>
            <person name="Glockner F.O."/>
            <person name="Brachmann A."/>
            <person name="Schuler D."/>
        </authorList>
    </citation>
    <scope>NUCLEOTIDE SEQUENCE [LARGE SCALE GENOMIC DNA]</scope>
    <source>
        <strain evidence="1">TM-1</strain>
    </source>
</reference>
<sequence length="52" mass="5486">MLAFIHDVSFGSAFWAQANPVRLSVTVPSPLFVNLGLGHATPFFKSPSSPAA</sequence>
<evidence type="ECO:0000313" key="2">
    <source>
        <dbReference type="Proteomes" id="UP000033423"/>
    </source>
</evidence>
<organism evidence="1 2">
    <name type="scientific">Candidatus Magnetobacterium bavaricum</name>
    <dbReference type="NCBI Taxonomy" id="29290"/>
    <lineage>
        <taxon>Bacteria</taxon>
        <taxon>Pseudomonadati</taxon>
        <taxon>Nitrospirota</taxon>
        <taxon>Thermodesulfovibrionia</taxon>
        <taxon>Thermodesulfovibrionales</taxon>
        <taxon>Candidatus Magnetobacteriaceae</taxon>
        <taxon>Candidatus Magnetobacterium</taxon>
    </lineage>
</organism>
<dbReference type="AlphaFoldDB" id="A0A0F3GP08"/>
<name>A0A0F3GP08_9BACT</name>
<keyword evidence="2" id="KW-1185">Reference proteome</keyword>
<gene>
    <name evidence="1" type="ORF">MBAV_004259</name>
</gene>
<dbReference type="Proteomes" id="UP000033423">
    <property type="component" value="Unassembled WGS sequence"/>
</dbReference>
<comment type="caution">
    <text evidence="1">The sequence shown here is derived from an EMBL/GenBank/DDBJ whole genome shotgun (WGS) entry which is preliminary data.</text>
</comment>
<protein>
    <submittedName>
        <fullName evidence="1">Uncharacterized protein</fullName>
    </submittedName>
</protein>
<proteinExistence type="predicted"/>
<accession>A0A0F3GP08</accession>